<dbReference type="OrthoDB" id="9252at2157"/>
<dbReference type="GO" id="GO:0008410">
    <property type="term" value="F:CoA-transferase activity"/>
    <property type="evidence" value="ECO:0007669"/>
    <property type="project" value="InterPro"/>
</dbReference>
<keyword evidence="4" id="KW-1185">Reference proteome</keyword>
<reference evidence="3 4" key="1">
    <citation type="journal article" date="2010" name="Appl. Environ. Microbiol.">
        <title>The genome sequence of the crenarchaeon Acidilobus saccharovorans supports a new order, Acidilobales, and suggests an important ecological role in terrestrial acidic hot springs.</title>
        <authorList>
            <person name="Mardanov A.V."/>
            <person name="Svetlitchnyi V.A."/>
            <person name="Beletsky A.V."/>
            <person name="Prokofeva M.I."/>
            <person name="Bonch-Osmolovskaya E.A."/>
            <person name="Ravin N.V."/>
            <person name="Skryabin K.G."/>
        </authorList>
    </citation>
    <scope>NUCLEOTIDE SEQUENCE [LARGE SCALE GENOMIC DNA]</scope>
    <source>
        <strain evidence="4">DSM 16705 / JCM 18335 / VKM B-2471 / 345-15</strain>
    </source>
</reference>
<dbReference type="SUPFAM" id="SSF100950">
    <property type="entry name" value="NagB/RpiA/CoA transferase-like"/>
    <property type="match status" value="2"/>
</dbReference>
<dbReference type="PANTHER" id="PTHR43293">
    <property type="entry name" value="ACETATE COA-TRANSFERASE YDIF"/>
    <property type="match status" value="1"/>
</dbReference>
<dbReference type="AlphaFoldDB" id="D9Q0W5"/>
<dbReference type="InterPro" id="IPR014388">
    <property type="entry name" value="3-oxoacid_CoA-transferase"/>
</dbReference>
<dbReference type="GO" id="GO:0016874">
    <property type="term" value="F:ligase activity"/>
    <property type="evidence" value="ECO:0007669"/>
    <property type="project" value="UniProtKB-KW"/>
</dbReference>
<protein>
    <submittedName>
        <fullName evidence="3">Putative succinyl-CoA:3-ketoacid-CoA ligase, fused subunits A and B</fullName>
    </submittedName>
</protein>
<organism evidence="3 4">
    <name type="scientific">Acidilobus saccharovorans (strain DSM 16705 / JCM 18335 / VKM B-2471 / 345-15)</name>
    <dbReference type="NCBI Taxonomy" id="666510"/>
    <lineage>
        <taxon>Archaea</taxon>
        <taxon>Thermoproteota</taxon>
        <taxon>Thermoprotei</taxon>
        <taxon>Acidilobales</taxon>
        <taxon>Acidilobaceae</taxon>
        <taxon>Acidilobus</taxon>
    </lineage>
</organism>
<evidence type="ECO:0000313" key="4">
    <source>
        <dbReference type="Proteomes" id="UP000000346"/>
    </source>
</evidence>
<dbReference type="GO" id="GO:0046952">
    <property type="term" value="P:ketone body catabolic process"/>
    <property type="evidence" value="ECO:0007669"/>
    <property type="project" value="InterPro"/>
</dbReference>
<evidence type="ECO:0000313" key="3">
    <source>
        <dbReference type="EMBL" id="ADL18953.1"/>
    </source>
</evidence>
<keyword evidence="3" id="KW-0436">Ligase</keyword>
<keyword evidence="2" id="KW-0808">Transferase</keyword>
<dbReference type="HOGENOM" id="CLU_026774_4_0_2"/>
<dbReference type="EMBL" id="CP001742">
    <property type="protein sequence ID" value="ADL18953.1"/>
    <property type="molecule type" value="Genomic_DNA"/>
</dbReference>
<gene>
    <name evidence="3" type="ordered locus">ASAC_0546</name>
</gene>
<evidence type="ECO:0000256" key="1">
    <source>
        <dbReference type="ARBA" id="ARBA00007154"/>
    </source>
</evidence>
<proteinExistence type="inferred from homology"/>
<dbReference type="InterPro" id="IPR037171">
    <property type="entry name" value="NagB/RpiA_transferase-like"/>
</dbReference>
<dbReference type="PIRSF" id="PIRSF000858">
    <property type="entry name" value="SCOT-t"/>
    <property type="match status" value="1"/>
</dbReference>
<dbReference type="KEGG" id="asc:ASAC_0546"/>
<name>D9Q0W5_ACIS3</name>
<dbReference type="GeneID" id="9498778"/>
<dbReference type="STRING" id="666510.ASAC_0546"/>
<comment type="similarity">
    <text evidence="1">Belongs to the 3-oxoacid CoA-transferase family.</text>
</comment>
<accession>D9Q0W5</accession>
<dbReference type="InterPro" id="IPR004165">
    <property type="entry name" value="CoA_trans_fam_I"/>
</dbReference>
<dbReference type="InParanoid" id="D9Q0W5"/>
<dbReference type="Proteomes" id="UP000000346">
    <property type="component" value="Chromosome"/>
</dbReference>
<sequence length="556" mass="61421">MSDSVVSLIARKKIVNDPDFVLSQIKDGDVVAISGFNEITSPDYLIERLYRLYLKTGHPRNLFIISDTFPGTPGRGLDSIAQMMYKRGDRDFIRGMLVAFYGWSETLQKMIKEEWFEAYAWSIGILAYWFREVGSGRPGVLTRVGLNTTADPRYDGTALNETAKERRTVKVQLLNIDGKEYLLYTAPKPKFALIRGSTADEIGNLSLEDEVAYGTVLNIAQATKAMPEKGTVIAQVLRVARFGTINPKSVVVPGPLVDYVVVAPREYHRQSHSFDYDPIVAGRVIPPADVMTAQMESGLDERKVVARRVALELARLVEKYGRPVVVNLGVGIPAMVGEVAMEEDIQDLVVLTVESGTWGGRPLYGPDFGVSIGAFAVLSVPDQFTMYEGGVIDAASLGFMQIDKYGNVNSFFTESKIPGPGGFPAIASGAPDIYYAGLFTAGRGTKYEVADGKLRIISDGNIVKFVNKVDKVGCSSKVMIENRKNVLYITERAVFRLTPEGLELIEVAPGVDLEKDVLAKMEFKPIMKREPELMDPRIFMPKKMGMKEELVKAIRV</sequence>
<dbReference type="SMART" id="SM00882">
    <property type="entry name" value="CoA_trans"/>
    <property type="match status" value="2"/>
</dbReference>
<dbReference type="Pfam" id="PF01144">
    <property type="entry name" value="CoA_trans"/>
    <property type="match status" value="1"/>
</dbReference>
<dbReference type="RefSeq" id="WP_013266465.1">
    <property type="nucleotide sequence ID" value="NC_014374.1"/>
</dbReference>
<dbReference type="eggNOG" id="arCOG01986">
    <property type="taxonomic scope" value="Archaea"/>
</dbReference>
<dbReference type="Gene3D" id="3.40.1080.10">
    <property type="entry name" value="Glutaconate Coenzyme A-transferase"/>
    <property type="match status" value="2"/>
</dbReference>
<evidence type="ECO:0000256" key="2">
    <source>
        <dbReference type="ARBA" id="ARBA00022679"/>
    </source>
</evidence>
<dbReference type="PANTHER" id="PTHR43293:SF1">
    <property type="entry name" value="ACETATE COA-TRANSFERASE YDIF"/>
    <property type="match status" value="1"/>
</dbReference>